<dbReference type="SMART" id="SM01117">
    <property type="entry name" value="Cyt-b5"/>
    <property type="match status" value="1"/>
</dbReference>
<sequence length="225" mass="25503">MKLEELSKHNGQNGEKAYIAYKGKVYDVTNSKRWQNGVHMARHRAGEDLTDFLALAPHTDEVLKSFEVVDTLEIDESKTQTSKETLIKFYQKFHPHPVLIHYPLGLFFFAALMQLLFLLTSLSSFELSAIYAFFVATIMAIPAISAGFLSWWINYDKQTTKIFKNKITFSIILVLIGITGIVIRITNPDISSTNSLAFIIYNVLIFANLPIVLFIAYEGGKITWA</sequence>
<gene>
    <name evidence="3" type="ORF">SAMN05660835_01020</name>
</gene>
<dbReference type="Proteomes" id="UP000199411">
    <property type="component" value="Unassembled WGS sequence"/>
</dbReference>
<keyword evidence="1" id="KW-0472">Membrane</keyword>
<proteinExistence type="predicted"/>
<dbReference type="Pfam" id="PF09990">
    <property type="entry name" value="DUF2231"/>
    <property type="match status" value="1"/>
</dbReference>
<dbReference type="Gene3D" id="3.10.120.10">
    <property type="entry name" value="Cytochrome b5-like heme/steroid binding domain"/>
    <property type="match status" value="1"/>
</dbReference>
<dbReference type="Pfam" id="PF00173">
    <property type="entry name" value="Cyt-b5"/>
    <property type="match status" value="1"/>
</dbReference>
<dbReference type="InterPro" id="IPR036400">
    <property type="entry name" value="Cyt_B5-like_heme/steroid_sf"/>
</dbReference>
<dbReference type="InterPro" id="IPR001199">
    <property type="entry name" value="Cyt_B5-like_heme/steroid-bd"/>
</dbReference>
<feature type="transmembrane region" description="Helical" evidence="1">
    <location>
        <begin position="198"/>
        <end position="217"/>
    </location>
</feature>
<dbReference type="InterPro" id="IPR019251">
    <property type="entry name" value="DUF2231_TM"/>
</dbReference>
<dbReference type="EMBL" id="FMYU01000006">
    <property type="protein sequence ID" value="SDC55977.1"/>
    <property type="molecule type" value="Genomic_DNA"/>
</dbReference>
<evidence type="ECO:0000259" key="2">
    <source>
        <dbReference type="SMART" id="SM01117"/>
    </source>
</evidence>
<feature type="domain" description="Cytochrome b5 heme-binding" evidence="2">
    <location>
        <begin position="1"/>
        <end position="73"/>
    </location>
</feature>
<reference evidence="4" key="1">
    <citation type="submission" date="2016-10" db="EMBL/GenBank/DDBJ databases">
        <authorList>
            <person name="Varghese N."/>
            <person name="Submissions S."/>
        </authorList>
    </citation>
    <scope>NUCLEOTIDE SEQUENCE [LARGE SCALE GENOMIC DNA]</scope>
    <source>
        <strain evidence="4">DSM 8415</strain>
    </source>
</reference>
<dbReference type="AlphaFoldDB" id="A0A1G6ML80"/>
<dbReference type="OrthoDB" id="9785263at2"/>
<keyword evidence="1" id="KW-1133">Transmembrane helix</keyword>
<feature type="transmembrane region" description="Helical" evidence="1">
    <location>
        <begin position="129"/>
        <end position="155"/>
    </location>
</feature>
<accession>A0A1G6ML80</accession>
<evidence type="ECO:0000313" key="3">
    <source>
        <dbReference type="EMBL" id="SDC55977.1"/>
    </source>
</evidence>
<evidence type="ECO:0000313" key="4">
    <source>
        <dbReference type="Proteomes" id="UP000199411"/>
    </source>
</evidence>
<protein>
    <submittedName>
        <fullName evidence="3">Predicted heme/steroid binding protein</fullName>
    </submittedName>
</protein>
<feature type="transmembrane region" description="Helical" evidence="1">
    <location>
        <begin position="98"/>
        <end position="117"/>
    </location>
</feature>
<feature type="transmembrane region" description="Helical" evidence="1">
    <location>
        <begin position="167"/>
        <end position="186"/>
    </location>
</feature>
<dbReference type="RefSeq" id="WP_092128651.1">
    <property type="nucleotide sequence ID" value="NZ_FMYU01000006.1"/>
</dbReference>
<organism evidence="3 4">
    <name type="scientific">Desulfurella multipotens</name>
    <dbReference type="NCBI Taxonomy" id="79269"/>
    <lineage>
        <taxon>Bacteria</taxon>
        <taxon>Pseudomonadati</taxon>
        <taxon>Campylobacterota</taxon>
        <taxon>Desulfurellia</taxon>
        <taxon>Desulfurellales</taxon>
        <taxon>Desulfurellaceae</taxon>
        <taxon>Desulfurella</taxon>
    </lineage>
</organism>
<keyword evidence="4" id="KW-1185">Reference proteome</keyword>
<evidence type="ECO:0000256" key="1">
    <source>
        <dbReference type="SAM" id="Phobius"/>
    </source>
</evidence>
<name>A0A1G6ML80_9BACT</name>
<dbReference type="SUPFAM" id="SSF55856">
    <property type="entry name" value="Cytochrome b5-like heme/steroid binding domain"/>
    <property type="match status" value="1"/>
</dbReference>
<keyword evidence="1" id="KW-0812">Transmembrane</keyword>